<dbReference type="Proteomes" id="UP000000759">
    <property type="component" value="Chromosome 4"/>
</dbReference>
<accession>B7FTL9</accession>
<dbReference type="GeneID" id="7197960"/>
<dbReference type="EMBL" id="CM000607">
    <property type="protein sequence ID" value="EEC50103.1"/>
    <property type="molecule type" value="Genomic_DNA"/>
</dbReference>
<evidence type="ECO:0000313" key="2">
    <source>
        <dbReference type="EMBL" id="EEC50103.1"/>
    </source>
</evidence>
<evidence type="ECO:0000313" key="3">
    <source>
        <dbReference type="Proteomes" id="UP000000759"/>
    </source>
</evidence>
<dbReference type="AlphaFoldDB" id="B7FTL9"/>
<dbReference type="HOGENOM" id="CLU_845861_0_0_1"/>
<reference evidence="2 3" key="1">
    <citation type="journal article" date="2008" name="Nature">
        <title>The Phaeodactylum genome reveals the evolutionary history of diatom genomes.</title>
        <authorList>
            <person name="Bowler C."/>
            <person name="Allen A.E."/>
            <person name="Badger J.H."/>
            <person name="Grimwood J."/>
            <person name="Jabbari K."/>
            <person name="Kuo A."/>
            <person name="Maheswari U."/>
            <person name="Martens C."/>
            <person name="Maumus F."/>
            <person name="Otillar R.P."/>
            <person name="Rayko E."/>
            <person name="Salamov A."/>
            <person name="Vandepoele K."/>
            <person name="Beszteri B."/>
            <person name="Gruber A."/>
            <person name="Heijde M."/>
            <person name="Katinka M."/>
            <person name="Mock T."/>
            <person name="Valentin K."/>
            <person name="Verret F."/>
            <person name="Berges J.A."/>
            <person name="Brownlee C."/>
            <person name="Cadoret J.P."/>
            <person name="Chiovitti A."/>
            <person name="Choi C.J."/>
            <person name="Coesel S."/>
            <person name="De Martino A."/>
            <person name="Detter J.C."/>
            <person name="Durkin C."/>
            <person name="Falciatore A."/>
            <person name="Fournet J."/>
            <person name="Haruta M."/>
            <person name="Huysman M.J."/>
            <person name="Jenkins B.D."/>
            <person name="Jiroutova K."/>
            <person name="Jorgensen R.E."/>
            <person name="Joubert Y."/>
            <person name="Kaplan A."/>
            <person name="Kroger N."/>
            <person name="Kroth P.G."/>
            <person name="La Roche J."/>
            <person name="Lindquist E."/>
            <person name="Lommer M."/>
            <person name="Martin-Jezequel V."/>
            <person name="Lopez P.J."/>
            <person name="Lucas S."/>
            <person name="Mangogna M."/>
            <person name="McGinnis K."/>
            <person name="Medlin L.K."/>
            <person name="Montsant A."/>
            <person name="Oudot-Le Secq M.P."/>
            <person name="Napoli C."/>
            <person name="Obornik M."/>
            <person name="Parker M.S."/>
            <person name="Petit J.L."/>
            <person name="Porcel B.M."/>
            <person name="Poulsen N."/>
            <person name="Robison M."/>
            <person name="Rychlewski L."/>
            <person name="Rynearson T.A."/>
            <person name="Schmutz J."/>
            <person name="Shapiro H."/>
            <person name="Siaut M."/>
            <person name="Stanley M."/>
            <person name="Sussman M.R."/>
            <person name="Taylor A.R."/>
            <person name="Vardi A."/>
            <person name="von Dassow P."/>
            <person name="Vyverman W."/>
            <person name="Willis A."/>
            <person name="Wyrwicz L.S."/>
            <person name="Rokhsar D.S."/>
            <person name="Weissenbach J."/>
            <person name="Armbrust E.V."/>
            <person name="Green B.R."/>
            <person name="Van de Peer Y."/>
            <person name="Grigoriev I.V."/>
        </authorList>
    </citation>
    <scope>NUCLEOTIDE SEQUENCE [LARGE SCALE GENOMIC DNA]</scope>
    <source>
        <strain evidence="2 3">CCAP 1055/1</strain>
    </source>
</reference>
<dbReference type="KEGG" id="pti:PHATRDRAFT_44297"/>
<organism evidence="2 3">
    <name type="scientific">Phaeodactylum tricornutum (strain CCAP 1055/1)</name>
    <dbReference type="NCBI Taxonomy" id="556484"/>
    <lineage>
        <taxon>Eukaryota</taxon>
        <taxon>Sar</taxon>
        <taxon>Stramenopiles</taxon>
        <taxon>Ochrophyta</taxon>
        <taxon>Bacillariophyta</taxon>
        <taxon>Bacillariophyceae</taxon>
        <taxon>Bacillariophycidae</taxon>
        <taxon>Naviculales</taxon>
        <taxon>Phaeodactylaceae</taxon>
        <taxon>Phaeodactylum</taxon>
    </lineage>
</organism>
<dbReference type="Pfam" id="PF02672">
    <property type="entry name" value="CP12"/>
    <property type="match status" value="2"/>
</dbReference>
<name>B7FTL9_PHATC</name>
<sequence length="329" mass="35323">MPPTPRMDRSRISTRHGVLTRCVADINSETRFNPSRDRTNEQLEAKKPPGLHPPTHTTGAIHHLGEQTSAAASQLARGEDIAKQSSHKKNRILSPSLPSKIAWITMKFTFALLALPLASGFAPSTFGVQRQTAIFSAPVDTSSAVQAALQASKQYGATSPEARVAWDAVEEMRANDDSPATQGSLADECDIDEDKVSAACLEYGSKIEELNKLLADQVPHLNNVKTLADDLQKIKLIVTKNQPAPDSPQVRAALEHAKAMSAEHGTTSPEAKVAWDSLEEIASSGLSNAMGAGLDQECLVESAMEACLALEELNRVLNLEKSKNEGANS</sequence>
<dbReference type="InParanoid" id="B7FTL9"/>
<keyword evidence="3" id="KW-1185">Reference proteome</keyword>
<reference evidence="3" key="2">
    <citation type="submission" date="2008-08" db="EMBL/GenBank/DDBJ databases">
        <authorList>
            <consortium name="Diatom Consortium"/>
            <person name="Grigoriev I."/>
            <person name="Grimwood J."/>
            <person name="Kuo A."/>
            <person name="Otillar R.P."/>
            <person name="Salamov A."/>
            <person name="Detter J.C."/>
            <person name="Lindquist E."/>
            <person name="Shapiro H."/>
            <person name="Lucas S."/>
            <person name="Glavina del Rio T."/>
            <person name="Pitluck S."/>
            <person name="Rokhsar D."/>
            <person name="Bowler C."/>
        </authorList>
    </citation>
    <scope>GENOME REANNOTATION</scope>
    <source>
        <strain evidence="3">CCAP 1055/1</strain>
    </source>
</reference>
<dbReference type="PaxDb" id="2850-Phatr44297"/>
<evidence type="ECO:0000256" key="1">
    <source>
        <dbReference type="SAM" id="MobiDB-lite"/>
    </source>
</evidence>
<protein>
    <submittedName>
        <fullName evidence="2">Uncharacterized protein</fullName>
    </submittedName>
</protein>
<feature type="compositionally biased region" description="Basic and acidic residues" evidence="1">
    <location>
        <begin position="34"/>
        <end position="47"/>
    </location>
</feature>
<dbReference type="eggNOG" id="ENOG502SGXD">
    <property type="taxonomic scope" value="Eukaryota"/>
</dbReference>
<dbReference type="RefSeq" id="XP_002178438.1">
    <property type="nucleotide sequence ID" value="XM_002178402.1"/>
</dbReference>
<dbReference type="OrthoDB" id="49346at2759"/>
<feature type="region of interest" description="Disordered" evidence="1">
    <location>
        <begin position="29"/>
        <end position="58"/>
    </location>
</feature>
<proteinExistence type="predicted"/>
<gene>
    <name evidence="2" type="ORF">PHATRDRAFT_44297</name>
</gene>